<dbReference type="AlphaFoldDB" id="A0A478FSM2"/>
<protein>
    <submittedName>
        <fullName evidence="1">Uncharacterized protein</fullName>
    </submittedName>
</protein>
<proteinExistence type="predicted"/>
<accession>A0A478FSM2</accession>
<sequence>MDSEYKFFIKKELAIQVSRLNSKFLEMTLWGTLESTCIFYEAMKEVEQFAPDTIRRRFEAFKDRASDMCRNVPKTKEYAASKEQLKKCMQENWQIVKEGVWDSHSNYI</sequence>
<name>A0A478FSM2_9MOLU</name>
<reference evidence="1 2" key="1">
    <citation type="submission" date="2019-01" db="EMBL/GenBank/DDBJ databases">
        <title>Draft genome sequences of Candidatus Mycoplasma haemohominis SWG34-3 identified from a patient with pyrexia, anemia and liver dysfunction.</title>
        <authorList>
            <person name="Sekizuka T."/>
            <person name="Hattori N."/>
            <person name="Katano H."/>
            <person name="Takuma T."/>
            <person name="Ito T."/>
            <person name="Arai N."/>
            <person name="Yanai R."/>
            <person name="Ishii S."/>
            <person name="Miura Y."/>
            <person name="Tokunaga T."/>
            <person name="Watanabe H."/>
            <person name="Nomura N."/>
            <person name="Eguchi J."/>
            <person name="Arai T."/>
            <person name="Hasegawa H."/>
            <person name="Nakamaki T."/>
            <person name="Wakita T."/>
            <person name="Niki Y."/>
            <person name="Kuroda M."/>
        </authorList>
    </citation>
    <scope>NUCLEOTIDE SEQUENCE [LARGE SCALE GENOMIC DNA]</scope>
    <source>
        <strain evidence="1">SWG34-3</strain>
    </source>
</reference>
<dbReference type="Proteomes" id="UP000324831">
    <property type="component" value="Unassembled WGS sequence"/>
</dbReference>
<organism evidence="1 2">
    <name type="scientific">Candidatus Mycoplasma haematohominis</name>
    <dbReference type="NCBI Taxonomy" id="1494318"/>
    <lineage>
        <taxon>Bacteria</taxon>
        <taxon>Bacillati</taxon>
        <taxon>Mycoplasmatota</taxon>
        <taxon>Mollicutes</taxon>
        <taxon>Mycoplasmataceae</taxon>
        <taxon>Mycoplasma</taxon>
    </lineage>
</organism>
<evidence type="ECO:0000313" key="1">
    <source>
        <dbReference type="EMBL" id="GCE64084.1"/>
    </source>
</evidence>
<evidence type="ECO:0000313" key="2">
    <source>
        <dbReference type="Proteomes" id="UP000324831"/>
    </source>
</evidence>
<comment type="caution">
    <text evidence="1">The sequence shown here is derived from an EMBL/GenBank/DDBJ whole genome shotgun (WGS) entry which is preliminary data.</text>
</comment>
<gene>
    <name evidence="1" type="ORF">MHSWG343_10920</name>
</gene>
<dbReference type="RefSeq" id="WP_216083164.1">
    <property type="nucleotide sequence ID" value="NZ_CACTIB010000019.1"/>
</dbReference>
<dbReference type="EMBL" id="BIMN01000014">
    <property type="protein sequence ID" value="GCE64084.1"/>
    <property type="molecule type" value="Genomic_DNA"/>
</dbReference>